<dbReference type="InterPro" id="IPR057670">
    <property type="entry name" value="SH3_retrovirus"/>
</dbReference>
<reference evidence="3" key="1">
    <citation type="journal article" date="2020" name="Phytopathology">
        <title>Genome Sequence Resources of Colletotrichum truncatum, C. plurivorum, C. musicola, and C. sojae: Four Species Pathogenic to Soybean (Glycine max).</title>
        <authorList>
            <person name="Rogerio F."/>
            <person name="Boufleur T.R."/>
            <person name="Ciampi-Guillardi M."/>
            <person name="Sukno S.A."/>
            <person name="Thon M.R."/>
            <person name="Massola Junior N.S."/>
            <person name="Baroncelli R."/>
        </authorList>
    </citation>
    <scope>NUCLEOTIDE SEQUENCE</scope>
    <source>
        <strain evidence="3">LFN00145</strain>
    </source>
</reference>
<evidence type="ECO:0000313" key="4">
    <source>
        <dbReference type="Proteomes" id="UP000654918"/>
    </source>
</evidence>
<dbReference type="Proteomes" id="UP000654918">
    <property type="component" value="Unassembled WGS sequence"/>
</dbReference>
<feature type="region of interest" description="Disordered" evidence="1">
    <location>
        <begin position="161"/>
        <end position="190"/>
    </location>
</feature>
<feature type="domain" description="Retroviral polymerase SH3-like" evidence="2">
    <location>
        <begin position="46"/>
        <end position="104"/>
    </location>
</feature>
<keyword evidence="4" id="KW-1185">Reference proteome</keyword>
<dbReference type="Pfam" id="PF25597">
    <property type="entry name" value="SH3_retrovirus"/>
    <property type="match status" value="1"/>
</dbReference>
<dbReference type="EMBL" id="WIGO01000257">
    <property type="protein sequence ID" value="KAF6821741.1"/>
    <property type="molecule type" value="Genomic_DNA"/>
</dbReference>
<organism evidence="3 4">
    <name type="scientific">Colletotrichum plurivorum</name>
    <dbReference type="NCBI Taxonomy" id="2175906"/>
    <lineage>
        <taxon>Eukaryota</taxon>
        <taxon>Fungi</taxon>
        <taxon>Dikarya</taxon>
        <taxon>Ascomycota</taxon>
        <taxon>Pezizomycotina</taxon>
        <taxon>Sordariomycetes</taxon>
        <taxon>Hypocreomycetidae</taxon>
        <taxon>Glomerellales</taxon>
        <taxon>Glomerellaceae</taxon>
        <taxon>Colletotrichum</taxon>
        <taxon>Colletotrichum orchidearum species complex</taxon>
    </lineage>
</organism>
<proteinExistence type="predicted"/>
<protein>
    <recommendedName>
        <fullName evidence="2">Retroviral polymerase SH3-like domain-containing protein</fullName>
    </recommendedName>
</protein>
<comment type="caution">
    <text evidence="3">The sequence shown here is derived from an EMBL/GenBank/DDBJ whole genome shotgun (WGS) entry which is preliminary data.</text>
</comment>
<dbReference type="AlphaFoldDB" id="A0A8H6JZX1"/>
<gene>
    <name evidence="3" type="ORF">CPLU01_12453</name>
</gene>
<sequence length="287" mass="32174">MAAVYIANRSYTAAVGAKTPIQALLDDLKLGGDHTPDISQLRVLGSTCFVHIPVETRVRSEKLAARARKGILIGYEGDRIYRIWLPDDEEVVRSPIVVFHEPEDDYEVCKARSLPPGQGPRARWQGGAREELQSLSLTLGIRDEEEVLQKSPRYTVMATTLPRSAKSPQDATEGPLWTHPSPSSAEEARNGAANDWLEWREAAFAEIHELVRKGVLRFVDKTEAPRGVRLTAKWVFKYKCPNCRLERRKARVDARGFLQVYGRDFIETYASTARTASCCCCCCCCCI</sequence>
<evidence type="ECO:0000313" key="3">
    <source>
        <dbReference type="EMBL" id="KAF6821741.1"/>
    </source>
</evidence>
<evidence type="ECO:0000259" key="2">
    <source>
        <dbReference type="Pfam" id="PF25597"/>
    </source>
</evidence>
<name>A0A8H6JZX1_9PEZI</name>
<accession>A0A8H6JZX1</accession>
<evidence type="ECO:0000256" key="1">
    <source>
        <dbReference type="SAM" id="MobiDB-lite"/>
    </source>
</evidence>
<feature type="compositionally biased region" description="Polar residues" evidence="1">
    <location>
        <begin position="161"/>
        <end position="170"/>
    </location>
</feature>